<dbReference type="PROSITE" id="PS51257">
    <property type="entry name" value="PROKAR_LIPOPROTEIN"/>
    <property type="match status" value="1"/>
</dbReference>
<dbReference type="OrthoDB" id="10584175at2759"/>
<evidence type="ECO:0000313" key="3">
    <source>
        <dbReference type="EMBL" id="CAL4763806.1"/>
    </source>
</evidence>
<dbReference type="AlphaFoldDB" id="A0A9P1BNC6"/>
<dbReference type="Proteomes" id="UP001152797">
    <property type="component" value="Unassembled WGS sequence"/>
</dbReference>
<feature type="non-terminal residue" evidence="2">
    <location>
        <position position="190"/>
    </location>
</feature>
<keyword evidence="1" id="KW-1133">Transmembrane helix</keyword>
<dbReference type="EMBL" id="CAMXCT030000275">
    <property type="protein sequence ID" value="CAL4763806.1"/>
    <property type="molecule type" value="Genomic_DNA"/>
</dbReference>
<gene>
    <name evidence="2" type="ORF">C1SCF055_LOCUS4707</name>
</gene>
<reference evidence="3 4" key="2">
    <citation type="submission" date="2024-05" db="EMBL/GenBank/DDBJ databases">
        <authorList>
            <person name="Chen Y."/>
            <person name="Shah S."/>
            <person name="Dougan E. K."/>
            <person name="Thang M."/>
            <person name="Chan C."/>
        </authorList>
    </citation>
    <scope>NUCLEOTIDE SEQUENCE [LARGE SCALE GENOMIC DNA]</scope>
</reference>
<feature type="transmembrane region" description="Helical" evidence="1">
    <location>
        <begin position="6"/>
        <end position="24"/>
    </location>
</feature>
<name>A0A9P1BNC6_9DINO</name>
<proteinExistence type="predicted"/>
<keyword evidence="4" id="KW-1185">Reference proteome</keyword>
<evidence type="ECO:0000313" key="4">
    <source>
        <dbReference type="Proteomes" id="UP001152797"/>
    </source>
</evidence>
<organism evidence="2">
    <name type="scientific">Cladocopium goreaui</name>
    <dbReference type="NCBI Taxonomy" id="2562237"/>
    <lineage>
        <taxon>Eukaryota</taxon>
        <taxon>Sar</taxon>
        <taxon>Alveolata</taxon>
        <taxon>Dinophyceae</taxon>
        <taxon>Suessiales</taxon>
        <taxon>Symbiodiniaceae</taxon>
        <taxon>Cladocopium</taxon>
    </lineage>
</organism>
<protein>
    <submittedName>
        <fullName evidence="2">Uncharacterized protein</fullName>
    </submittedName>
</protein>
<reference evidence="2" key="1">
    <citation type="submission" date="2022-10" db="EMBL/GenBank/DDBJ databases">
        <authorList>
            <person name="Chen Y."/>
            <person name="Dougan E. K."/>
            <person name="Chan C."/>
            <person name="Rhodes N."/>
            <person name="Thang M."/>
        </authorList>
    </citation>
    <scope>NUCLEOTIDE SEQUENCE</scope>
</reference>
<evidence type="ECO:0000313" key="2">
    <source>
        <dbReference type="EMBL" id="CAI3976494.1"/>
    </source>
</evidence>
<accession>A0A9P1BNC6</accession>
<evidence type="ECO:0000256" key="1">
    <source>
        <dbReference type="SAM" id="Phobius"/>
    </source>
</evidence>
<keyword evidence="1" id="KW-0812">Transmembrane</keyword>
<keyword evidence="1" id="KW-0472">Membrane</keyword>
<comment type="caution">
    <text evidence="2">The sequence shown here is derived from an EMBL/GenBank/DDBJ whole genome shotgun (WGS) entry which is preliminary data.</text>
</comment>
<dbReference type="EMBL" id="CAMXCT020000275">
    <property type="protein sequence ID" value="CAL1129869.1"/>
    <property type="molecule type" value="Genomic_DNA"/>
</dbReference>
<sequence length="190" mass="20851">MARNFRGAAVLLFCGMMSCFVGILKEPLMPRSSVLRYGWADKDWNWGSPFGTAHDEAMALRERLDTREQRASWAQRLESGEVDLEEMKLALGLRIQHAARAGMDGDGAGWTLMQDMAACKYEGSDGPKLLKEDLDQLISAISGNSKDFSSKDVMNSGALALKAMGFMEGGRIVLGATLSPVRQRTKCNVK</sequence>
<dbReference type="EMBL" id="CAMXCT010000275">
    <property type="protein sequence ID" value="CAI3976494.1"/>
    <property type="molecule type" value="Genomic_DNA"/>
</dbReference>